<organism evidence="10 11">
    <name type="scientific">Polytolypa hystricis (strain UAMH7299)</name>
    <dbReference type="NCBI Taxonomy" id="1447883"/>
    <lineage>
        <taxon>Eukaryota</taxon>
        <taxon>Fungi</taxon>
        <taxon>Dikarya</taxon>
        <taxon>Ascomycota</taxon>
        <taxon>Pezizomycotina</taxon>
        <taxon>Eurotiomycetes</taxon>
        <taxon>Eurotiomycetidae</taxon>
        <taxon>Onygenales</taxon>
        <taxon>Onygenales incertae sedis</taxon>
        <taxon>Polytolypa</taxon>
    </lineage>
</organism>
<comment type="caution">
    <text evidence="10">The sequence shown here is derived from an EMBL/GenBank/DDBJ whole genome shotgun (WGS) entry which is preliminary data.</text>
</comment>
<dbReference type="AlphaFoldDB" id="A0A2B7XC51"/>
<comment type="subcellular location">
    <subcellularLocation>
        <location evidence="1">Membrane</location>
        <topology evidence="1">Single-pass membrane protein</topology>
    </subcellularLocation>
</comment>
<dbReference type="GO" id="GO:0016020">
    <property type="term" value="C:membrane"/>
    <property type="evidence" value="ECO:0007669"/>
    <property type="project" value="UniProtKB-SubCell"/>
</dbReference>
<evidence type="ECO:0000256" key="5">
    <source>
        <dbReference type="ARBA" id="ARBA00023136"/>
    </source>
</evidence>
<dbReference type="InterPro" id="IPR036028">
    <property type="entry name" value="SH3-like_dom_sf"/>
</dbReference>
<feature type="compositionally biased region" description="Pro residues" evidence="7">
    <location>
        <begin position="483"/>
        <end position="535"/>
    </location>
</feature>
<dbReference type="InterPro" id="IPR001452">
    <property type="entry name" value="SH3_domain"/>
</dbReference>
<name>A0A2B7XC51_POLH7</name>
<keyword evidence="4 8" id="KW-1133">Transmembrane helix</keyword>
<evidence type="ECO:0000256" key="4">
    <source>
        <dbReference type="ARBA" id="ARBA00022989"/>
    </source>
</evidence>
<dbReference type="GO" id="GO:0071944">
    <property type="term" value="C:cell periphery"/>
    <property type="evidence" value="ECO:0007669"/>
    <property type="project" value="UniProtKB-ARBA"/>
</dbReference>
<feature type="compositionally biased region" description="Polar residues" evidence="7">
    <location>
        <begin position="113"/>
        <end position="130"/>
    </location>
</feature>
<dbReference type="SMART" id="SM00326">
    <property type="entry name" value="SH3"/>
    <property type="match status" value="1"/>
</dbReference>
<dbReference type="InterPro" id="IPR051694">
    <property type="entry name" value="Immunoregulatory_rcpt-like"/>
</dbReference>
<feature type="compositionally biased region" description="Pro residues" evidence="7">
    <location>
        <begin position="633"/>
        <end position="666"/>
    </location>
</feature>
<dbReference type="Gene3D" id="2.30.30.40">
    <property type="entry name" value="SH3 Domains"/>
    <property type="match status" value="1"/>
</dbReference>
<feature type="region of interest" description="Disordered" evidence="7">
    <location>
        <begin position="371"/>
        <end position="395"/>
    </location>
</feature>
<dbReference type="Proteomes" id="UP000224634">
    <property type="component" value="Unassembled WGS sequence"/>
</dbReference>
<sequence>MAHQHRHARRKHIAARQSISDNVKEGIRELFGREPKGDDDVTVVSVVYVTADKTFDGPIGGYKTEGAVQPNIGKPIEVTQTKAAPVITKTQPKPTPKEETTTSESKPTPKNKAPTTLAVTTSTPSALTSSEEVRSLPTDIASTTTSSPTALDKALDSSSSATAVAASGSDGLSAGAKAGVAIGIIALVGLLAAGILLFVRKKKRGQALEEPPNEKPYAGTGAAAPPPSQPPMRTVTATTPPQLNIRPITQFSPDLGGNSASSGNLLGAGFAAGAASQRDLTGHQDNSSPKSNPFNDPVNPFESHAITTGQSPPSTPAGLDVPQPLRVRTPSPETASIRTVTPETGVAATAVAVAAGAGAIGAVAAVHGASSGKAPTLQTVPGPPGGFMKDPAPSPAMSVDSISVASTGAAAAAIGPGPGNVHRIQLDFIPTMDDELELRAGQLVRLIHEYDDGWALCMRLDRSQQGVAPRTCLSARPVKPRPRGPPQGPGPRGPPPPGGPPGRPMSPAGRMPPGPAPHPNGPPRFPPPQNGPPSSPSTGYRPYPAGNQDRPMSPVRFPQVPRSLSPGPGGRIPQPRSMSPGPYGAGGMEKPIIPEAQRARSNSASGVSDRFYQKGPAGPSGLKEPVFQAYAPAPAPAPAPAQAPAHTPAPAPVSEPRPNPPTPVKSPPLSLGPVERKPLPGHAQ</sequence>
<feature type="transmembrane region" description="Helical" evidence="8">
    <location>
        <begin position="178"/>
        <end position="199"/>
    </location>
</feature>
<dbReference type="PROSITE" id="PS50002">
    <property type="entry name" value="SH3"/>
    <property type="match status" value="1"/>
</dbReference>
<evidence type="ECO:0000313" key="11">
    <source>
        <dbReference type="Proteomes" id="UP000224634"/>
    </source>
</evidence>
<accession>A0A2B7XC51</accession>
<dbReference type="EMBL" id="PDNA01000176">
    <property type="protein sequence ID" value="PGH06706.1"/>
    <property type="molecule type" value="Genomic_DNA"/>
</dbReference>
<protein>
    <recommendedName>
        <fullName evidence="9">SH3 domain-containing protein</fullName>
    </recommendedName>
</protein>
<dbReference type="OrthoDB" id="5340910at2759"/>
<keyword evidence="11" id="KW-1185">Reference proteome</keyword>
<feature type="region of interest" description="Disordered" evidence="7">
    <location>
        <begin position="81"/>
        <end position="153"/>
    </location>
</feature>
<feature type="region of interest" description="Disordered" evidence="7">
    <location>
        <begin position="464"/>
        <end position="684"/>
    </location>
</feature>
<evidence type="ECO:0000256" key="1">
    <source>
        <dbReference type="ARBA" id="ARBA00004167"/>
    </source>
</evidence>
<feature type="compositionally biased region" description="Polar residues" evidence="7">
    <location>
        <begin position="283"/>
        <end position="294"/>
    </location>
</feature>
<gene>
    <name evidence="10" type="ORF">AJ80_08123</name>
</gene>
<proteinExistence type="predicted"/>
<feature type="compositionally biased region" description="Polar residues" evidence="7">
    <location>
        <begin position="235"/>
        <end position="252"/>
    </location>
</feature>
<keyword evidence="3 8" id="KW-0812">Transmembrane</keyword>
<feature type="domain" description="SH3" evidence="9">
    <location>
        <begin position="417"/>
        <end position="478"/>
    </location>
</feature>
<feature type="region of interest" description="Disordered" evidence="7">
    <location>
        <begin position="205"/>
        <end position="260"/>
    </location>
</feature>
<evidence type="ECO:0000313" key="10">
    <source>
        <dbReference type="EMBL" id="PGH06706.1"/>
    </source>
</evidence>
<dbReference type="SUPFAM" id="SSF50044">
    <property type="entry name" value="SH3-domain"/>
    <property type="match status" value="1"/>
</dbReference>
<keyword evidence="5 8" id="KW-0472">Membrane</keyword>
<evidence type="ECO:0000259" key="9">
    <source>
        <dbReference type="PROSITE" id="PS50002"/>
    </source>
</evidence>
<keyword evidence="2 6" id="KW-0728">SH3 domain</keyword>
<feature type="region of interest" description="Disordered" evidence="7">
    <location>
        <begin position="1"/>
        <end position="20"/>
    </location>
</feature>
<evidence type="ECO:0000256" key="2">
    <source>
        <dbReference type="ARBA" id="ARBA00022443"/>
    </source>
</evidence>
<dbReference type="STRING" id="1447883.A0A2B7XC51"/>
<feature type="compositionally biased region" description="Polar residues" evidence="7">
    <location>
        <begin position="331"/>
        <end position="340"/>
    </location>
</feature>
<evidence type="ECO:0000256" key="7">
    <source>
        <dbReference type="SAM" id="MobiDB-lite"/>
    </source>
</evidence>
<evidence type="ECO:0000256" key="6">
    <source>
        <dbReference type="PROSITE-ProRule" id="PRU00192"/>
    </source>
</evidence>
<dbReference type="Pfam" id="PF14604">
    <property type="entry name" value="SH3_9"/>
    <property type="match status" value="1"/>
</dbReference>
<feature type="compositionally biased region" description="Basic residues" evidence="7">
    <location>
        <begin position="1"/>
        <end position="14"/>
    </location>
</feature>
<evidence type="ECO:0000256" key="3">
    <source>
        <dbReference type="ARBA" id="ARBA00022692"/>
    </source>
</evidence>
<feature type="region of interest" description="Disordered" evidence="7">
    <location>
        <begin position="276"/>
        <end position="340"/>
    </location>
</feature>
<dbReference type="PANTHER" id="PTHR15549">
    <property type="entry name" value="PAIRED IMMUNOGLOBULIN-LIKE TYPE 2 RECEPTOR"/>
    <property type="match status" value="1"/>
</dbReference>
<evidence type="ECO:0000256" key="8">
    <source>
        <dbReference type="SAM" id="Phobius"/>
    </source>
</evidence>
<reference evidence="10 11" key="1">
    <citation type="submission" date="2017-10" db="EMBL/GenBank/DDBJ databases">
        <title>Comparative genomics in systemic dimorphic fungi from Ajellomycetaceae.</title>
        <authorList>
            <person name="Munoz J.F."/>
            <person name="Mcewen J.G."/>
            <person name="Clay O.K."/>
            <person name="Cuomo C.A."/>
        </authorList>
    </citation>
    <scope>NUCLEOTIDE SEQUENCE [LARGE SCALE GENOMIC DNA]</scope>
    <source>
        <strain evidence="10 11">UAMH7299</strain>
    </source>
</reference>